<gene>
    <name evidence="1" type="ORF">AVEN_133327_1</name>
</gene>
<evidence type="ECO:0000313" key="2">
    <source>
        <dbReference type="Proteomes" id="UP000499080"/>
    </source>
</evidence>
<proteinExistence type="predicted"/>
<sequence length="115" mass="13337">MTFPEHQTQLYLSQIHIFSDTRNSLHPNTSSTTPKSAREWFKMENKVSSKNQEYSSRKETNLCHPPSNHSVAKSIWYLESSWTKDLPSDSHIDHIKNNYRAAKAPSLSYPQQDSK</sequence>
<protein>
    <submittedName>
        <fullName evidence="1">Uncharacterized protein</fullName>
    </submittedName>
</protein>
<accession>A0A4Y2DJV3</accession>
<keyword evidence="2" id="KW-1185">Reference proteome</keyword>
<comment type="caution">
    <text evidence="1">The sequence shown here is derived from an EMBL/GenBank/DDBJ whole genome shotgun (WGS) entry which is preliminary data.</text>
</comment>
<dbReference type="Proteomes" id="UP000499080">
    <property type="component" value="Unassembled WGS sequence"/>
</dbReference>
<dbReference type="EMBL" id="BGPR01000382">
    <property type="protein sequence ID" value="GBM17062.1"/>
    <property type="molecule type" value="Genomic_DNA"/>
</dbReference>
<organism evidence="1 2">
    <name type="scientific">Araneus ventricosus</name>
    <name type="common">Orbweaver spider</name>
    <name type="synonym">Epeira ventricosa</name>
    <dbReference type="NCBI Taxonomy" id="182803"/>
    <lineage>
        <taxon>Eukaryota</taxon>
        <taxon>Metazoa</taxon>
        <taxon>Ecdysozoa</taxon>
        <taxon>Arthropoda</taxon>
        <taxon>Chelicerata</taxon>
        <taxon>Arachnida</taxon>
        <taxon>Araneae</taxon>
        <taxon>Araneomorphae</taxon>
        <taxon>Entelegynae</taxon>
        <taxon>Araneoidea</taxon>
        <taxon>Araneidae</taxon>
        <taxon>Araneus</taxon>
    </lineage>
</organism>
<dbReference type="AlphaFoldDB" id="A0A4Y2DJV3"/>
<name>A0A4Y2DJV3_ARAVE</name>
<reference evidence="1 2" key="1">
    <citation type="journal article" date="2019" name="Sci. Rep.">
        <title>Orb-weaving spider Araneus ventricosus genome elucidates the spidroin gene catalogue.</title>
        <authorList>
            <person name="Kono N."/>
            <person name="Nakamura H."/>
            <person name="Ohtoshi R."/>
            <person name="Moran D.A.P."/>
            <person name="Shinohara A."/>
            <person name="Yoshida Y."/>
            <person name="Fujiwara M."/>
            <person name="Mori M."/>
            <person name="Tomita M."/>
            <person name="Arakawa K."/>
        </authorList>
    </citation>
    <scope>NUCLEOTIDE SEQUENCE [LARGE SCALE GENOMIC DNA]</scope>
</reference>
<evidence type="ECO:0000313" key="1">
    <source>
        <dbReference type="EMBL" id="GBM17062.1"/>
    </source>
</evidence>